<dbReference type="Proteomes" id="UP000250163">
    <property type="component" value="Chromosome MORIYA"/>
</dbReference>
<reference evidence="2" key="1">
    <citation type="submission" date="2018-05" db="EMBL/GenBank/DDBJ databases">
        <authorList>
            <person name="Cea G.-C."/>
            <person name="William W."/>
        </authorList>
    </citation>
    <scope>NUCLEOTIDE SEQUENCE [LARGE SCALE GENOMIC DNA]</scope>
    <source>
        <strain evidence="2">DB21MT 5</strain>
    </source>
</reference>
<dbReference type="KEGG" id="mya:MORIYA_2312"/>
<accession>A0A330LPI0</accession>
<name>A0A330LPI0_9GAMM</name>
<proteinExistence type="predicted"/>
<protein>
    <recommendedName>
        <fullName evidence="3">DUF3545 domain-containing protein</fullName>
    </recommendedName>
</protein>
<sequence>MEGINQVSIENTKKEAKSMSMSKRKWREIEAIKDKLILEKEMDGYNDPLSYYSDLIA</sequence>
<gene>
    <name evidence="1" type="ORF">MORIYA_2312</name>
</gene>
<evidence type="ECO:0000313" key="2">
    <source>
        <dbReference type="Proteomes" id="UP000250163"/>
    </source>
</evidence>
<dbReference type="RefSeq" id="WP_112715087.1">
    <property type="nucleotide sequence ID" value="NZ_LS483250.1"/>
</dbReference>
<evidence type="ECO:0008006" key="3">
    <source>
        <dbReference type="Google" id="ProtNLM"/>
    </source>
</evidence>
<organism evidence="1 2">
    <name type="scientific">Moritella yayanosii</name>
    <dbReference type="NCBI Taxonomy" id="69539"/>
    <lineage>
        <taxon>Bacteria</taxon>
        <taxon>Pseudomonadati</taxon>
        <taxon>Pseudomonadota</taxon>
        <taxon>Gammaproteobacteria</taxon>
        <taxon>Alteromonadales</taxon>
        <taxon>Moritellaceae</taxon>
        <taxon>Moritella</taxon>
    </lineage>
</organism>
<evidence type="ECO:0000313" key="1">
    <source>
        <dbReference type="EMBL" id="SQD78790.1"/>
    </source>
</evidence>
<keyword evidence="2" id="KW-1185">Reference proteome</keyword>
<dbReference type="Pfam" id="PF12065">
    <property type="entry name" value="DUF3545"/>
    <property type="match status" value="1"/>
</dbReference>
<dbReference type="AlphaFoldDB" id="A0A330LPI0"/>
<dbReference type="EMBL" id="LS483250">
    <property type="protein sequence ID" value="SQD78790.1"/>
    <property type="molecule type" value="Genomic_DNA"/>
</dbReference>
<dbReference type="InterPro" id="IPR021932">
    <property type="entry name" value="DUF3545"/>
</dbReference>
<dbReference type="OrthoDB" id="5918741at2"/>